<feature type="chain" id="PRO_5045053329" evidence="1">
    <location>
        <begin position="22"/>
        <end position="90"/>
    </location>
</feature>
<protein>
    <submittedName>
        <fullName evidence="2">Uncharacterized protein</fullName>
    </submittedName>
</protein>
<evidence type="ECO:0000313" key="3">
    <source>
        <dbReference type="Proteomes" id="UP001062738"/>
    </source>
</evidence>
<accession>A0ABT4DKF1</accession>
<evidence type="ECO:0000256" key="1">
    <source>
        <dbReference type="SAM" id="SignalP"/>
    </source>
</evidence>
<reference evidence="2" key="1">
    <citation type="submission" date="2022-09" db="EMBL/GenBank/DDBJ databases">
        <authorList>
            <person name="Zoaiter M."/>
        </authorList>
    </citation>
    <scope>NUCLEOTIDE SEQUENCE</scope>
    <source>
        <strain evidence="2">DSM 19848</strain>
    </source>
</reference>
<name>A0ABT4DKF1_FUSSI</name>
<feature type="signal peptide" evidence="1">
    <location>
        <begin position="1"/>
        <end position="21"/>
    </location>
</feature>
<dbReference type="Proteomes" id="UP001062738">
    <property type="component" value="Unassembled WGS sequence"/>
</dbReference>
<gene>
    <name evidence="2" type="ORF">OCK72_10660</name>
</gene>
<dbReference type="RefSeq" id="WP_254540382.1">
    <property type="nucleotide sequence ID" value="NZ_JAOXXL010000044.1"/>
</dbReference>
<comment type="caution">
    <text evidence="2">The sequence shown here is derived from an EMBL/GenBank/DDBJ whole genome shotgun (WGS) entry which is preliminary data.</text>
</comment>
<proteinExistence type="predicted"/>
<sequence length="90" mass="10489">MVKRLSIFVILLLVIGVSSMAASFYCSPRYINEEYHHYNSGICDTVYNEETYPTDVKYDDYYYNRGRGCGCSSGRFYNYHHEVNAPCGWN</sequence>
<evidence type="ECO:0000313" key="2">
    <source>
        <dbReference type="EMBL" id="MCY7009085.1"/>
    </source>
</evidence>
<organism evidence="2 3">
    <name type="scientific">Fusobacterium simiae</name>
    <dbReference type="NCBI Taxonomy" id="855"/>
    <lineage>
        <taxon>Bacteria</taxon>
        <taxon>Fusobacteriati</taxon>
        <taxon>Fusobacteriota</taxon>
        <taxon>Fusobacteriia</taxon>
        <taxon>Fusobacteriales</taxon>
        <taxon>Fusobacteriaceae</taxon>
        <taxon>Fusobacterium</taxon>
    </lineage>
</organism>
<keyword evidence="3" id="KW-1185">Reference proteome</keyword>
<keyword evidence="1" id="KW-0732">Signal</keyword>
<dbReference type="EMBL" id="JAOXXL010000044">
    <property type="protein sequence ID" value="MCY7009085.1"/>
    <property type="molecule type" value="Genomic_DNA"/>
</dbReference>